<dbReference type="InterPro" id="IPR003346">
    <property type="entry name" value="Transposase_20"/>
</dbReference>
<accession>A0A2P7NS12</accession>
<dbReference type="Proteomes" id="UP000241912">
    <property type="component" value="Unassembled WGS sequence"/>
</dbReference>
<name>A0A2P7NS12_9PROT</name>
<dbReference type="PANTHER" id="PTHR33055:SF3">
    <property type="entry name" value="PUTATIVE TRANSPOSASE FOR IS117-RELATED"/>
    <property type="match status" value="1"/>
</dbReference>
<dbReference type="EMBL" id="PXXU01000062">
    <property type="protein sequence ID" value="PSJ16218.1"/>
    <property type="molecule type" value="Genomic_DNA"/>
</dbReference>
<dbReference type="GO" id="GO:0004803">
    <property type="term" value="F:transposase activity"/>
    <property type="evidence" value="ECO:0007669"/>
    <property type="project" value="InterPro"/>
</dbReference>
<proteinExistence type="predicted"/>
<dbReference type="GO" id="GO:0003677">
    <property type="term" value="F:DNA binding"/>
    <property type="evidence" value="ECO:0007669"/>
    <property type="project" value="InterPro"/>
</dbReference>
<evidence type="ECO:0000313" key="3">
    <source>
        <dbReference type="Proteomes" id="UP000241912"/>
    </source>
</evidence>
<evidence type="ECO:0000259" key="1">
    <source>
        <dbReference type="Pfam" id="PF02371"/>
    </source>
</evidence>
<comment type="caution">
    <text evidence="2">The sequence shown here is derived from an EMBL/GenBank/DDBJ whole genome shotgun (WGS) entry which is preliminary data.</text>
</comment>
<dbReference type="PANTHER" id="PTHR33055">
    <property type="entry name" value="TRANSPOSASE FOR INSERTION SEQUENCE ELEMENT IS1111A"/>
    <property type="match status" value="1"/>
</dbReference>
<dbReference type="Pfam" id="PF02371">
    <property type="entry name" value="Transposase_20"/>
    <property type="match status" value="1"/>
</dbReference>
<evidence type="ECO:0000313" key="2">
    <source>
        <dbReference type="EMBL" id="PSJ16218.1"/>
    </source>
</evidence>
<feature type="domain" description="Transposase IS116/IS110/IS902 C-terminal" evidence="1">
    <location>
        <begin position="35"/>
        <end position="83"/>
    </location>
</feature>
<organism evidence="2 3">
    <name type="scientific">Nitrosomonas supralitoralis</name>
    <dbReference type="NCBI Taxonomy" id="2116706"/>
    <lineage>
        <taxon>Bacteria</taxon>
        <taxon>Pseudomonadati</taxon>
        <taxon>Pseudomonadota</taxon>
        <taxon>Betaproteobacteria</taxon>
        <taxon>Nitrosomonadales</taxon>
        <taxon>Nitrosomonadaceae</taxon>
        <taxon>Nitrosomonas</taxon>
    </lineage>
</organism>
<protein>
    <recommendedName>
        <fullName evidence="1">Transposase IS116/IS110/IS902 C-terminal domain-containing protein</fullName>
    </recommendedName>
</protein>
<dbReference type="GO" id="GO:0006313">
    <property type="term" value="P:DNA transposition"/>
    <property type="evidence" value="ECO:0007669"/>
    <property type="project" value="InterPro"/>
</dbReference>
<dbReference type="InterPro" id="IPR047650">
    <property type="entry name" value="Transpos_IS110"/>
</dbReference>
<gene>
    <name evidence="2" type="ORF">C7H79_14635</name>
</gene>
<sequence>MRFVPVRTVEQQIMQAEHCIRARIAPETREDNRIKRLLEIEGIEPVVASALVAAVGNACQFGKGKDMSAWLGFTPSQHFSGGKFG</sequence>
<reference evidence="2 3" key="1">
    <citation type="submission" date="2018-03" db="EMBL/GenBank/DDBJ databases">
        <title>Draft genome of Nitrosomonas supralitoralis APG5.</title>
        <authorList>
            <person name="Urakawa H."/>
            <person name="Lopez J.V."/>
        </authorList>
    </citation>
    <scope>NUCLEOTIDE SEQUENCE [LARGE SCALE GENOMIC DNA]</scope>
    <source>
        <strain evidence="2 3">APG5</strain>
    </source>
</reference>
<dbReference type="AlphaFoldDB" id="A0A2P7NS12"/>
<keyword evidence="3" id="KW-1185">Reference proteome</keyword>